<dbReference type="Pfam" id="PF00293">
    <property type="entry name" value="NUDIX"/>
    <property type="match status" value="1"/>
</dbReference>
<dbReference type="PANTHER" id="PTHR11839:SF12">
    <property type="entry name" value="ADP COMPOUNDS HYDROLASE NUDE"/>
    <property type="match status" value="1"/>
</dbReference>
<dbReference type="InterPro" id="IPR000086">
    <property type="entry name" value="NUDIX_hydrolase_dom"/>
</dbReference>
<dbReference type="SUPFAM" id="SSF55811">
    <property type="entry name" value="Nudix"/>
    <property type="match status" value="1"/>
</dbReference>
<dbReference type="Gene3D" id="3.90.79.10">
    <property type="entry name" value="Nucleoside Triphosphate Pyrophosphohydrolase"/>
    <property type="match status" value="1"/>
</dbReference>
<dbReference type="GO" id="GO:0006753">
    <property type="term" value="P:nucleoside phosphate metabolic process"/>
    <property type="evidence" value="ECO:0007669"/>
    <property type="project" value="TreeGrafter"/>
</dbReference>
<sequence>MSEKDLPQLKLPLIHQRTVVAKSRMFEIETIDLEFSNGARRQYERMRGSGRGAVMVVPVTDAREFLLIREYAAGTEQYELGFPKGLIDPGEQATEAANRELQEEVGFAADELISLKQITLAPGYFAAKMDILLAQDLSPSILEGDEPEPLVIVKWPIDDWCSLLDWPEFKEARSVTALMLAARHLGLWS</sequence>
<comment type="cofactor">
    <cofactor evidence="1">
        <name>Mg(2+)</name>
        <dbReference type="ChEBI" id="CHEBI:18420"/>
    </cofactor>
</comment>
<dbReference type="InterPro" id="IPR020084">
    <property type="entry name" value="NUDIX_hydrolase_CS"/>
</dbReference>
<dbReference type="Proteomes" id="UP000619743">
    <property type="component" value="Unassembled WGS sequence"/>
</dbReference>
<gene>
    <name evidence="4" type="primary">nudE</name>
    <name evidence="4" type="ORF">GCM10011369_33650</name>
</gene>
<evidence type="ECO:0000256" key="1">
    <source>
        <dbReference type="ARBA" id="ARBA00001946"/>
    </source>
</evidence>
<feature type="domain" description="Nudix hydrolase" evidence="3">
    <location>
        <begin position="46"/>
        <end position="189"/>
    </location>
</feature>
<proteinExistence type="predicted"/>
<dbReference type="GO" id="GO:0019693">
    <property type="term" value="P:ribose phosphate metabolic process"/>
    <property type="evidence" value="ECO:0007669"/>
    <property type="project" value="TreeGrafter"/>
</dbReference>
<name>A0A8J2U9I3_9GAMM</name>
<evidence type="ECO:0000313" key="5">
    <source>
        <dbReference type="Proteomes" id="UP000619743"/>
    </source>
</evidence>
<evidence type="ECO:0000259" key="3">
    <source>
        <dbReference type="PROSITE" id="PS51462"/>
    </source>
</evidence>
<dbReference type="InterPro" id="IPR015797">
    <property type="entry name" value="NUDIX_hydrolase-like_dom_sf"/>
</dbReference>
<comment type="caution">
    <text evidence="4">The sequence shown here is derived from an EMBL/GenBank/DDBJ whole genome shotgun (WGS) entry which is preliminary data.</text>
</comment>
<protein>
    <submittedName>
        <fullName evidence="4">ADP compounds hydrolase NudE</fullName>
    </submittedName>
</protein>
<dbReference type="CDD" id="cd24156">
    <property type="entry name" value="NUDIX_ADPRase_NudE"/>
    <property type="match status" value="1"/>
</dbReference>
<dbReference type="GO" id="GO:0005829">
    <property type="term" value="C:cytosol"/>
    <property type="evidence" value="ECO:0007669"/>
    <property type="project" value="TreeGrafter"/>
</dbReference>
<evidence type="ECO:0000256" key="2">
    <source>
        <dbReference type="ARBA" id="ARBA00022801"/>
    </source>
</evidence>
<organism evidence="4 5">
    <name type="scientific">Neiella marina</name>
    <dbReference type="NCBI Taxonomy" id="508461"/>
    <lineage>
        <taxon>Bacteria</taxon>
        <taxon>Pseudomonadati</taxon>
        <taxon>Pseudomonadota</taxon>
        <taxon>Gammaproteobacteria</taxon>
        <taxon>Alteromonadales</taxon>
        <taxon>Echinimonadaceae</taxon>
        <taxon>Neiella</taxon>
    </lineage>
</organism>
<dbReference type="PANTHER" id="PTHR11839">
    <property type="entry name" value="UDP/ADP-SUGAR PYROPHOSPHATASE"/>
    <property type="match status" value="1"/>
</dbReference>
<dbReference type="NCBIfam" id="NF008736">
    <property type="entry name" value="PRK11762.1"/>
    <property type="match status" value="1"/>
</dbReference>
<dbReference type="FunFam" id="3.90.79.10:FF:000006">
    <property type="entry name" value="ADP compounds hydrolase NudE"/>
    <property type="match status" value="1"/>
</dbReference>
<keyword evidence="2 4" id="KW-0378">Hydrolase</keyword>
<dbReference type="GO" id="GO:0019144">
    <property type="term" value="F:ADP-sugar diphosphatase activity"/>
    <property type="evidence" value="ECO:0007669"/>
    <property type="project" value="TreeGrafter"/>
</dbReference>
<accession>A0A8J2U9I3</accession>
<evidence type="ECO:0000313" key="4">
    <source>
        <dbReference type="EMBL" id="GGA88761.1"/>
    </source>
</evidence>
<dbReference type="PROSITE" id="PS51462">
    <property type="entry name" value="NUDIX"/>
    <property type="match status" value="1"/>
</dbReference>
<reference evidence="5" key="1">
    <citation type="journal article" date="2019" name="Int. J. Syst. Evol. Microbiol.">
        <title>The Global Catalogue of Microorganisms (GCM) 10K type strain sequencing project: providing services to taxonomists for standard genome sequencing and annotation.</title>
        <authorList>
            <consortium name="The Broad Institute Genomics Platform"/>
            <consortium name="The Broad Institute Genome Sequencing Center for Infectious Disease"/>
            <person name="Wu L."/>
            <person name="Ma J."/>
        </authorList>
    </citation>
    <scope>NUCLEOTIDE SEQUENCE [LARGE SCALE GENOMIC DNA]</scope>
    <source>
        <strain evidence="5">CGMCC 1.10130</strain>
    </source>
</reference>
<keyword evidence="5" id="KW-1185">Reference proteome</keyword>
<dbReference type="OrthoDB" id="9806150at2"/>
<dbReference type="AlphaFoldDB" id="A0A8J2U9I3"/>
<dbReference type="PROSITE" id="PS00893">
    <property type="entry name" value="NUDIX_BOX"/>
    <property type="match status" value="1"/>
</dbReference>
<dbReference type="EMBL" id="BMDX01000025">
    <property type="protein sequence ID" value="GGA88761.1"/>
    <property type="molecule type" value="Genomic_DNA"/>
</dbReference>
<dbReference type="RefSeq" id="WP_087507355.1">
    <property type="nucleotide sequence ID" value="NZ_BMDX01000025.1"/>
</dbReference>